<dbReference type="InterPro" id="IPR000700">
    <property type="entry name" value="PAS-assoc_C"/>
</dbReference>
<dbReference type="Pfam" id="PF08447">
    <property type="entry name" value="PAS_3"/>
    <property type="match status" value="1"/>
</dbReference>
<dbReference type="InterPro" id="IPR050482">
    <property type="entry name" value="Sensor_HK_TwoCompSys"/>
</dbReference>
<feature type="domain" description="Histidine kinase" evidence="7">
    <location>
        <begin position="268"/>
        <end position="458"/>
    </location>
</feature>
<evidence type="ECO:0000256" key="6">
    <source>
        <dbReference type="SAM" id="Coils"/>
    </source>
</evidence>
<dbReference type="CDD" id="cd16917">
    <property type="entry name" value="HATPase_UhpB-NarQ-NarX-like"/>
    <property type="match status" value="1"/>
</dbReference>
<feature type="domain" description="PAC" evidence="9">
    <location>
        <begin position="194"/>
        <end position="245"/>
    </location>
</feature>
<name>A0ABS9KLB9_9BACT</name>
<dbReference type="InterPro" id="IPR000014">
    <property type="entry name" value="PAS"/>
</dbReference>
<dbReference type="SMART" id="SM00086">
    <property type="entry name" value="PAC"/>
    <property type="match status" value="1"/>
</dbReference>
<dbReference type="InterPro" id="IPR013655">
    <property type="entry name" value="PAS_fold_3"/>
</dbReference>
<keyword evidence="5" id="KW-0902">Two-component regulatory system</keyword>
<dbReference type="PANTHER" id="PTHR24421">
    <property type="entry name" value="NITRATE/NITRITE SENSOR PROTEIN NARX-RELATED"/>
    <property type="match status" value="1"/>
</dbReference>
<evidence type="ECO:0000256" key="2">
    <source>
        <dbReference type="ARBA" id="ARBA00012438"/>
    </source>
</evidence>
<keyword evidence="6" id="KW-0175">Coiled coil</keyword>
<dbReference type="InterPro" id="IPR005467">
    <property type="entry name" value="His_kinase_dom"/>
</dbReference>
<evidence type="ECO:0000259" key="9">
    <source>
        <dbReference type="PROSITE" id="PS50113"/>
    </source>
</evidence>
<dbReference type="RefSeq" id="WP_237868345.1">
    <property type="nucleotide sequence ID" value="NZ_JAKLTR010000001.1"/>
</dbReference>
<evidence type="ECO:0000256" key="5">
    <source>
        <dbReference type="ARBA" id="ARBA00023012"/>
    </source>
</evidence>
<evidence type="ECO:0000259" key="7">
    <source>
        <dbReference type="PROSITE" id="PS50109"/>
    </source>
</evidence>
<dbReference type="SMART" id="SM00091">
    <property type="entry name" value="PAS"/>
    <property type="match status" value="2"/>
</dbReference>
<reference evidence="10" key="1">
    <citation type="submission" date="2022-01" db="EMBL/GenBank/DDBJ databases">
        <authorList>
            <person name="Jo J.-H."/>
            <person name="Im W.-T."/>
        </authorList>
    </citation>
    <scope>NUCLEOTIDE SEQUENCE</scope>
    <source>
        <strain evidence="10">NA20</strain>
    </source>
</reference>
<evidence type="ECO:0000256" key="4">
    <source>
        <dbReference type="ARBA" id="ARBA00022777"/>
    </source>
</evidence>
<evidence type="ECO:0000256" key="1">
    <source>
        <dbReference type="ARBA" id="ARBA00000085"/>
    </source>
</evidence>
<dbReference type="PROSITE" id="PS50113">
    <property type="entry name" value="PAC"/>
    <property type="match status" value="1"/>
</dbReference>
<keyword evidence="4" id="KW-0418">Kinase</keyword>
<dbReference type="Gene3D" id="3.30.450.20">
    <property type="entry name" value="PAS domain"/>
    <property type="match status" value="2"/>
</dbReference>
<dbReference type="SMART" id="SM00387">
    <property type="entry name" value="HATPase_c"/>
    <property type="match status" value="1"/>
</dbReference>
<dbReference type="CDD" id="cd00130">
    <property type="entry name" value="PAS"/>
    <property type="match status" value="2"/>
</dbReference>
<dbReference type="PROSITE" id="PS50112">
    <property type="entry name" value="PAS"/>
    <property type="match status" value="1"/>
</dbReference>
<dbReference type="PROSITE" id="PS50109">
    <property type="entry name" value="HIS_KIN"/>
    <property type="match status" value="1"/>
</dbReference>
<dbReference type="PANTHER" id="PTHR24421:SF10">
    <property type="entry name" value="NITRATE_NITRITE SENSOR PROTEIN NARQ"/>
    <property type="match status" value="1"/>
</dbReference>
<dbReference type="InterPro" id="IPR036890">
    <property type="entry name" value="HATPase_C_sf"/>
</dbReference>
<evidence type="ECO:0000256" key="3">
    <source>
        <dbReference type="ARBA" id="ARBA00022679"/>
    </source>
</evidence>
<evidence type="ECO:0000259" key="8">
    <source>
        <dbReference type="PROSITE" id="PS50112"/>
    </source>
</evidence>
<dbReference type="NCBIfam" id="TIGR00229">
    <property type="entry name" value="sensory_box"/>
    <property type="match status" value="1"/>
</dbReference>
<sequence>MPHPLSLAWVIDEQTNLVSASESFFKHFNLNAGACIGRRVTSFIPPTFLRAVFQKHVQAAETRTYVSLTKQVQSVNGNSFNFQINIFPLNCPHTGKLLLAGQAVNVPEQSALEKELRVAKERIVYLTRATSDAIWEWDMQTGQIFRNETLMEMIGYQWDNSKGLSWWLRRIHPEDRDRVSDKVRDATDHYRKSWEDEYRFKCADGSYKHVQDKGFVVYENGLPVKMIGSLQDISPLKQLQNELADERLQRQKEIAETVIRAQEKEKTRIGHELHDNVNQILLTAKLFIDKIQVCRDGQQEFKEKGFDYISLAIEEIRKLSKELVAPQLKEESLTGNIQTMIRDIQLAGDMKIQFRYNGEIETLSAGKKITIFRIVQEQLKNILKHSQASLTQITLCNSDNDVRLVIQDNGNGFDPRQTYQGIGFSNIRERSEFYSGTVEVAAAPGEGCTLSVSFPCVD</sequence>
<dbReference type="Gene3D" id="1.20.5.1930">
    <property type="match status" value="1"/>
</dbReference>
<evidence type="ECO:0000313" key="10">
    <source>
        <dbReference type="EMBL" id="MCG2613120.1"/>
    </source>
</evidence>
<comment type="catalytic activity">
    <reaction evidence="1">
        <text>ATP + protein L-histidine = ADP + protein N-phospho-L-histidine.</text>
        <dbReference type="EC" id="2.7.13.3"/>
    </reaction>
</comment>
<gene>
    <name evidence="10" type="ORF">LZZ85_02475</name>
</gene>
<comment type="caution">
    <text evidence="10">The sequence shown here is derived from an EMBL/GenBank/DDBJ whole genome shotgun (WGS) entry which is preliminary data.</text>
</comment>
<keyword evidence="11" id="KW-1185">Reference proteome</keyword>
<dbReference type="EC" id="2.7.13.3" evidence="2"/>
<dbReference type="InterPro" id="IPR001610">
    <property type="entry name" value="PAC"/>
</dbReference>
<dbReference type="InterPro" id="IPR003594">
    <property type="entry name" value="HATPase_dom"/>
</dbReference>
<dbReference type="InterPro" id="IPR035965">
    <property type="entry name" value="PAS-like_dom_sf"/>
</dbReference>
<feature type="domain" description="PAS" evidence="8">
    <location>
        <begin position="119"/>
        <end position="190"/>
    </location>
</feature>
<dbReference type="Gene3D" id="3.30.565.10">
    <property type="entry name" value="Histidine kinase-like ATPase, C-terminal domain"/>
    <property type="match status" value="1"/>
</dbReference>
<dbReference type="EMBL" id="JAKLTR010000001">
    <property type="protein sequence ID" value="MCG2613120.1"/>
    <property type="molecule type" value="Genomic_DNA"/>
</dbReference>
<evidence type="ECO:0000313" key="11">
    <source>
        <dbReference type="Proteomes" id="UP001165367"/>
    </source>
</evidence>
<protein>
    <recommendedName>
        <fullName evidence="2">histidine kinase</fullName>
        <ecNumber evidence="2">2.7.13.3</ecNumber>
    </recommendedName>
</protein>
<dbReference type="SUPFAM" id="SSF55785">
    <property type="entry name" value="PYP-like sensor domain (PAS domain)"/>
    <property type="match status" value="2"/>
</dbReference>
<keyword evidence="3" id="KW-0808">Transferase</keyword>
<dbReference type="Proteomes" id="UP001165367">
    <property type="component" value="Unassembled WGS sequence"/>
</dbReference>
<dbReference type="Pfam" id="PF02518">
    <property type="entry name" value="HATPase_c"/>
    <property type="match status" value="1"/>
</dbReference>
<feature type="coiled-coil region" evidence="6">
    <location>
        <begin position="236"/>
        <end position="265"/>
    </location>
</feature>
<accession>A0ABS9KLB9</accession>
<dbReference type="SUPFAM" id="SSF55874">
    <property type="entry name" value="ATPase domain of HSP90 chaperone/DNA topoisomerase II/histidine kinase"/>
    <property type="match status" value="1"/>
</dbReference>
<organism evidence="10 11">
    <name type="scientific">Terrimonas ginsenosidimutans</name>
    <dbReference type="NCBI Taxonomy" id="2908004"/>
    <lineage>
        <taxon>Bacteria</taxon>
        <taxon>Pseudomonadati</taxon>
        <taxon>Bacteroidota</taxon>
        <taxon>Chitinophagia</taxon>
        <taxon>Chitinophagales</taxon>
        <taxon>Chitinophagaceae</taxon>
        <taxon>Terrimonas</taxon>
    </lineage>
</organism>
<proteinExistence type="predicted"/>